<dbReference type="Pfam" id="PF04327">
    <property type="entry name" value="Peptidase_Prp"/>
    <property type="match status" value="1"/>
</dbReference>
<dbReference type="PANTHER" id="PTHR39178:SF1">
    <property type="entry name" value="RIBOSOMAL-PROCESSING CYSTEINE PROTEASE PRP"/>
    <property type="match status" value="1"/>
</dbReference>
<proteinExistence type="inferred from homology"/>
<dbReference type="EMBL" id="FUXI01000008">
    <property type="protein sequence ID" value="SJZ62266.1"/>
    <property type="molecule type" value="Genomic_DNA"/>
</dbReference>
<evidence type="ECO:0000256" key="4">
    <source>
        <dbReference type="ARBA" id="ARBA00022807"/>
    </source>
</evidence>
<keyword evidence="4" id="KW-0788">Thiol protease</keyword>
<dbReference type="InterPro" id="IPR007422">
    <property type="entry name" value="Peptidase_Prp"/>
</dbReference>
<reference evidence="7 8" key="1">
    <citation type="submission" date="2017-02" db="EMBL/GenBank/DDBJ databases">
        <authorList>
            <person name="Peterson S.W."/>
        </authorList>
    </citation>
    <scope>NUCLEOTIDE SEQUENCE [LARGE SCALE GENOMIC DNA]</scope>
    <source>
        <strain evidence="7 8">ATCC BAA-1030</strain>
    </source>
</reference>
<protein>
    <recommendedName>
        <fullName evidence="6">Ribosomal processing cysteine protease Prp</fullName>
    </recommendedName>
</protein>
<dbReference type="PANTHER" id="PTHR39178">
    <property type="entry name" value="HYPOTHETICAL RIBOSOME-ASSOCIATED PROTEIN"/>
    <property type="match status" value="1"/>
</dbReference>
<accession>A0A1T4M5Y4</accession>
<dbReference type="InterPro" id="IPR036764">
    <property type="entry name" value="Peptidase_Prp_sf"/>
</dbReference>
<gene>
    <name evidence="7" type="ORF">SAMN02745116_00949</name>
</gene>
<name>A0A1T4M5Y4_9ENTE</name>
<evidence type="ECO:0000313" key="8">
    <source>
        <dbReference type="Proteomes" id="UP000190328"/>
    </source>
</evidence>
<dbReference type="SUPFAM" id="SSF118010">
    <property type="entry name" value="TM1457-like"/>
    <property type="match status" value="1"/>
</dbReference>
<dbReference type="CDD" id="cd16332">
    <property type="entry name" value="Prp-like"/>
    <property type="match status" value="1"/>
</dbReference>
<keyword evidence="8" id="KW-1185">Reference proteome</keyword>
<evidence type="ECO:0000256" key="6">
    <source>
        <dbReference type="ARBA" id="ARBA00044538"/>
    </source>
</evidence>
<keyword evidence="3" id="KW-0378">Hydrolase</keyword>
<dbReference type="AlphaFoldDB" id="A0A1T4M5Y4"/>
<evidence type="ECO:0000313" key="7">
    <source>
        <dbReference type="EMBL" id="SJZ62266.1"/>
    </source>
</evidence>
<dbReference type="Proteomes" id="UP000190328">
    <property type="component" value="Unassembled WGS sequence"/>
</dbReference>
<dbReference type="GO" id="GO:0008234">
    <property type="term" value="F:cysteine-type peptidase activity"/>
    <property type="evidence" value="ECO:0007669"/>
    <property type="project" value="UniProtKB-KW"/>
</dbReference>
<dbReference type="Gene3D" id="3.30.70.1490">
    <property type="entry name" value="Cysteine protease Prp"/>
    <property type="match status" value="1"/>
</dbReference>
<keyword evidence="1" id="KW-0690">Ribosome biogenesis</keyword>
<keyword evidence="2" id="KW-0645">Protease</keyword>
<comment type="similarity">
    <text evidence="5">Belongs to the Prp family.</text>
</comment>
<evidence type="ECO:0000256" key="5">
    <source>
        <dbReference type="ARBA" id="ARBA00044503"/>
    </source>
</evidence>
<dbReference type="GO" id="GO:0042254">
    <property type="term" value="P:ribosome biogenesis"/>
    <property type="evidence" value="ECO:0007669"/>
    <property type="project" value="UniProtKB-KW"/>
</dbReference>
<dbReference type="GO" id="GO:0006508">
    <property type="term" value="P:proteolysis"/>
    <property type="evidence" value="ECO:0007669"/>
    <property type="project" value="UniProtKB-KW"/>
</dbReference>
<evidence type="ECO:0000256" key="3">
    <source>
        <dbReference type="ARBA" id="ARBA00022801"/>
    </source>
</evidence>
<evidence type="ECO:0000256" key="1">
    <source>
        <dbReference type="ARBA" id="ARBA00022517"/>
    </source>
</evidence>
<dbReference type="STRING" id="263852.SAMN02745116_00949"/>
<sequence length="87" mass="9688">MSGTYGHDIVCSAVSVLSITTANNLERMADISPITEMREGYLYVELPKDLTSEQEKTAQILLTAFVGAIKEVADEYSKFIQLKENKE</sequence>
<organism evidence="7 8">
    <name type="scientific">Pilibacter termitis</name>
    <dbReference type="NCBI Taxonomy" id="263852"/>
    <lineage>
        <taxon>Bacteria</taxon>
        <taxon>Bacillati</taxon>
        <taxon>Bacillota</taxon>
        <taxon>Bacilli</taxon>
        <taxon>Lactobacillales</taxon>
        <taxon>Enterococcaceae</taxon>
        <taxon>Pilibacter</taxon>
    </lineage>
</organism>
<evidence type="ECO:0000256" key="2">
    <source>
        <dbReference type="ARBA" id="ARBA00022670"/>
    </source>
</evidence>